<gene>
    <name evidence="7" type="ORF">MNOR_LOCUS35979</name>
</gene>
<evidence type="ECO:0000256" key="1">
    <source>
        <dbReference type="ARBA" id="ARBA00022729"/>
    </source>
</evidence>
<dbReference type="InterPro" id="IPR055074">
    <property type="entry name" value="NOMO1-3_2nd"/>
</dbReference>
<dbReference type="InterPro" id="IPR056319">
    <property type="entry name" value="NOMO_7th"/>
</dbReference>
<keyword evidence="8" id="KW-1185">Reference proteome</keyword>
<dbReference type="Pfam" id="PF23192">
    <property type="entry name" value="NOMO_12th"/>
    <property type="match status" value="1"/>
</dbReference>
<sequence length="1144" mass="125153">MSSGPNGKNIFLPPSYPVSCAEDVIEGYKSSRKVTKSKKMSTILFTNQFILYFIIFERANSIAHFFAIYHKGLVVSRVAESSEGPTLKCEEIQLKIFGGHESCFLPKALLRVEGFSISGAVVNRVGGTALEDATVVLDGKLQTKTDMKGAFVFHNIKSGLHRIKITRYEWPMVKIEKLTDIQEGSWENKSTFKIGLLTLLAKIATKGKMGGGIHIHSRLNGITIAPTSVQVVLKMSGNPMFIFKFRRNIGCNNSRDIIFLIISIILRFTKTNFKGSVVIPRACTTIIKNKNDLDKKVEGFSISGAVVNRVGGTALEDATVVLDGKLQTKTDMKGAFVFHNIKSGLHRIKVTADKYEFEMSSVRISPQSTVLSPLAPARYEVCFSVTLEKTASYSGPWSIAVASPDSEVAVDVTSAGQGCIFLPPAKYKAHVKLSKEADQAGMRFGPREHAFEVVSEPISDLAFSQFLGEITGEVTCLEKCPEIKLSLKSVSGGTPRTTTAQEGKFTFTEVVPGSYQLTVQKEEWCWEKKVLSVAVNTQNVEVALKHTGYQLTLASSHETTLSYSTTTGEVGTLTARQGTTLVCVAKPGVYTLTPIGCHKFSNTPVQWDTSAPGLVSLAATHHQLTGSIRTTESAPFTVSVKCSNDVTTLGPLNPSPEDALLYVFEHWVKEGETVTLTPGSPSNLYQYKPASHSLTMPSQCVLSSVEFKAERALFIHGRVNPKIAGVTITVEGGDNTYTFTTDEEGQYTAGPLDNAVKFTVNAEKKGYVLNPLPEKGHFEAYKLAEVRVSIKDENGVPLSGVLVSMSGGKSYRQNILTDADGSIAFMSLNPGDYFLRPMMKEYMFEPASKMVQVLEGATLDVSISGVRVAYSVYGQTVSLSGEAETEVVVEAVGEASPGAEECSQYQEEAVSDNHGHFRIRGLLPKCQYVLRLKSGPGINQNVHRTLPATRVIQTDNQDVENLKLLLIRHFNQLDVTAKVKVDPQYLSSLTARLYREDLPDSPVHTIKLGSHPFFLLPPMTADGRSYFLRLESNLPKSQYQYNSPEVSFVANTSFLHLRLSFEAKVNSVEAEMNQSTVMGLAFAILIIIIASNLQKIGPMVEKLSEIVSSITAARPASPTVSSTPDTTEHAYIEHVKKKVKSRKI</sequence>
<feature type="domain" description="NOMO C-terminal transthyretin-like" evidence="5">
    <location>
        <begin position="971"/>
        <end position="1063"/>
    </location>
</feature>
<accession>A0AAV2SCR7</accession>
<organism evidence="7 8">
    <name type="scientific">Meganyctiphanes norvegica</name>
    <name type="common">Northern krill</name>
    <name type="synonym">Thysanopoda norvegica</name>
    <dbReference type="NCBI Taxonomy" id="48144"/>
    <lineage>
        <taxon>Eukaryota</taxon>
        <taxon>Metazoa</taxon>
        <taxon>Ecdysozoa</taxon>
        <taxon>Arthropoda</taxon>
        <taxon>Crustacea</taxon>
        <taxon>Multicrustacea</taxon>
        <taxon>Malacostraca</taxon>
        <taxon>Eumalacostraca</taxon>
        <taxon>Eucarida</taxon>
        <taxon>Euphausiacea</taxon>
        <taxon>Euphausiidae</taxon>
        <taxon>Meganyctiphanes</taxon>
    </lineage>
</organism>
<evidence type="ECO:0000313" key="7">
    <source>
        <dbReference type="EMBL" id="CAL4185742.1"/>
    </source>
</evidence>
<dbReference type="Pfam" id="PF22902">
    <property type="entry name" value="NOMO1-like_9th"/>
    <property type="match status" value="1"/>
</dbReference>
<name>A0AAV2SCR7_MEGNR</name>
<feature type="domain" description="NOMO second beta-sandwich" evidence="3">
    <location>
        <begin position="481"/>
        <end position="543"/>
    </location>
</feature>
<evidence type="ECO:0000259" key="2">
    <source>
        <dbReference type="Pfam" id="PF22902"/>
    </source>
</evidence>
<dbReference type="InterPro" id="IPR056190">
    <property type="entry name" value="NOMO_5th"/>
</dbReference>
<dbReference type="Gene3D" id="2.60.40.1120">
    <property type="entry name" value="Carboxypeptidase-like, regulatory domain"/>
    <property type="match status" value="3"/>
</dbReference>
<evidence type="ECO:0000259" key="3">
    <source>
        <dbReference type="Pfam" id="PF22904"/>
    </source>
</evidence>
<dbReference type="GO" id="GO:0030246">
    <property type="term" value="F:carbohydrate binding"/>
    <property type="evidence" value="ECO:0007669"/>
    <property type="project" value="InterPro"/>
</dbReference>
<dbReference type="SUPFAM" id="SSF49452">
    <property type="entry name" value="Starch-binding domain-like"/>
    <property type="match status" value="4"/>
</dbReference>
<dbReference type="Pfam" id="PF23194">
    <property type="entry name" value="NOMO_5th"/>
    <property type="match status" value="1"/>
</dbReference>
<dbReference type="GO" id="GO:0005789">
    <property type="term" value="C:endoplasmic reticulum membrane"/>
    <property type="evidence" value="ECO:0007669"/>
    <property type="project" value="TreeGrafter"/>
</dbReference>
<dbReference type="PANTHER" id="PTHR23303">
    <property type="entry name" value="CARBOXYPEPTIDASE REGULATORY REGION-CONTAINING"/>
    <property type="match status" value="1"/>
</dbReference>
<proteinExistence type="predicted"/>
<dbReference type="Pfam" id="PF22904">
    <property type="entry name" value="NOMO1-like_2nd"/>
    <property type="match status" value="1"/>
</dbReference>
<dbReference type="EMBL" id="CAXKWB010062795">
    <property type="protein sequence ID" value="CAL4185742.1"/>
    <property type="molecule type" value="Genomic_DNA"/>
</dbReference>
<dbReference type="AlphaFoldDB" id="A0AAV2SCR7"/>
<evidence type="ECO:0000313" key="8">
    <source>
        <dbReference type="Proteomes" id="UP001497623"/>
    </source>
</evidence>
<dbReference type="Pfam" id="PF23141">
    <property type="entry name" value="Ig_NOMO"/>
    <property type="match status" value="1"/>
</dbReference>
<feature type="domain" description="NOMO fifth transthyretin-like" evidence="6">
    <location>
        <begin position="381"/>
        <end position="463"/>
    </location>
</feature>
<reference evidence="7 8" key="1">
    <citation type="submission" date="2024-05" db="EMBL/GenBank/DDBJ databases">
        <authorList>
            <person name="Wallberg A."/>
        </authorList>
    </citation>
    <scope>NUCLEOTIDE SEQUENCE [LARGE SCALE GENOMIC DNA]</scope>
</reference>
<feature type="domain" description="NOMO-like ninth beta-sandwich" evidence="2">
    <location>
        <begin position="712"/>
        <end position="781"/>
    </location>
</feature>
<feature type="non-terminal residue" evidence="7">
    <location>
        <position position="1144"/>
    </location>
</feature>
<evidence type="ECO:0000259" key="6">
    <source>
        <dbReference type="Pfam" id="PF23194"/>
    </source>
</evidence>
<protein>
    <recommendedName>
        <fullName evidence="9">Nodal modulator 3</fullName>
    </recommendedName>
</protein>
<dbReference type="InterPro" id="IPR055073">
    <property type="entry name" value="NOMO1-like_9th"/>
</dbReference>
<dbReference type="Proteomes" id="UP001497623">
    <property type="component" value="Unassembled WGS sequence"/>
</dbReference>
<feature type="domain" description="NOMO seventh transthyretin-like" evidence="4">
    <location>
        <begin position="551"/>
        <end position="620"/>
    </location>
</feature>
<dbReference type="InterPro" id="IPR056191">
    <property type="entry name" value="NOMO_12th"/>
</dbReference>
<dbReference type="InterPro" id="IPR051417">
    <property type="entry name" value="SDr/BOS_complex"/>
</dbReference>
<evidence type="ECO:0000259" key="5">
    <source>
        <dbReference type="Pfam" id="PF23192"/>
    </source>
</evidence>
<dbReference type="PANTHER" id="PTHR23303:SF14">
    <property type="entry name" value="BOS COMPLEX SUBUNIT NOMO1-RELATED"/>
    <property type="match status" value="1"/>
</dbReference>
<evidence type="ECO:0000259" key="4">
    <source>
        <dbReference type="Pfam" id="PF23141"/>
    </source>
</evidence>
<evidence type="ECO:0008006" key="9">
    <source>
        <dbReference type="Google" id="ProtNLM"/>
    </source>
</evidence>
<dbReference type="InterPro" id="IPR013784">
    <property type="entry name" value="Carb-bd-like_fold"/>
</dbReference>
<comment type="caution">
    <text evidence="7">The sequence shown here is derived from an EMBL/GenBank/DDBJ whole genome shotgun (WGS) entry which is preliminary data.</text>
</comment>
<keyword evidence="1" id="KW-0732">Signal</keyword>